<evidence type="ECO:0000313" key="2">
    <source>
        <dbReference type="EMBL" id="RVU87448.1"/>
    </source>
</evidence>
<protein>
    <submittedName>
        <fullName evidence="2">Uncharacterized protein</fullName>
    </submittedName>
</protein>
<comment type="caution">
    <text evidence="2">The sequence shown here is derived from an EMBL/GenBank/DDBJ whole genome shotgun (WGS) entry which is preliminary data.</text>
</comment>
<dbReference type="EMBL" id="RWGX01000006">
    <property type="protein sequence ID" value="RVU86727.1"/>
    <property type="molecule type" value="Genomic_DNA"/>
</dbReference>
<proteinExistence type="predicted"/>
<evidence type="ECO:0000313" key="1">
    <source>
        <dbReference type="EMBL" id="RVU86727.1"/>
    </source>
</evidence>
<dbReference type="EMBL" id="RWGX01000004">
    <property type="protein sequence ID" value="RVU87448.1"/>
    <property type="molecule type" value="Genomic_DNA"/>
</dbReference>
<accession>A0AA94F1L7</accession>
<organism evidence="2">
    <name type="scientific">Flavobacterium columnare</name>
    <dbReference type="NCBI Taxonomy" id="996"/>
    <lineage>
        <taxon>Bacteria</taxon>
        <taxon>Pseudomonadati</taxon>
        <taxon>Bacteroidota</taxon>
        <taxon>Flavobacteriia</taxon>
        <taxon>Flavobacteriales</taxon>
        <taxon>Flavobacteriaceae</taxon>
        <taxon>Flavobacterium</taxon>
    </lineage>
</organism>
<sequence length="171" mass="20001">MTTIVNISFNAMGEMLIAVFLRKAKQIKWLQAILSPIVVLHNDFLSFRLSSLYKVKHNSQVVYLQAVLNDTFDPIFRRIRIANAVIKEPVWFYEPQDDKPVWFYEPQDDKPVYFLEESEFAGGGVDFTVLVPRDLQPVDNSQLSALLTKMKAQIDYYKLYSKNYEIKWVNI</sequence>
<reference evidence="2" key="1">
    <citation type="submission" date="2018-12" db="EMBL/GenBank/DDBJ databases">
        <title>Draft genome sequence of Flaovobacterium columnare BGFS27 isolated from channel catfish in Alabama.</title>
        <authorList>
            <person name="Cai W."/>
            <person name="Arias C."/>
        </authorList>
    </citation>
    <scope>NUCLEOTIDE SEQUENCE [LARGE SCALE GENOMIC DNA]</scope>
    <source>
        <strain evidence="2">BGFS27</strain>
    </source>
</reference>
<dbReference type="RefSeq" id="WP_127821822.1">
    <property type="nucleotide sequence ID" value="NZ_RWGX02000014.1"/>
</dbReference>
<gene>
    <name evidence="2" type="ORF">EJB19_04175</name>
    <name evidence="1" type="ORF">EJB19_14260</name>
</gene>
<name>A0AA94F1L7_9FLAO</name>
<dbReference type="AlphaFoldDB" id="A0AA94F1L7"/>